<dbReference type="Gene3D" id="3.40.50.300">
    <property type="entry name" value="P-loop containing nucleotide triphosphate hydrolases"/>
    <property type="match status" value="1"/>
</dbReference>
<keyword evidence="1" id="KW-0677">Repeat</keyword>
<dbReference type="InterPro" id="IPR056884">
    <property type="entry name" value="NPHP3-like_N"/>
</dbReference>
<reference evidence="3 4" key="1">
    <citation type="submission" date="2023-08" db="EMBL/GenBank/DDBJ databases">
        <title>Black Yeasts Isolated from many extreme environments.</title>
        <authorList>
            <person name="Coleine C."/>
            <person name="Stajich J.E."/>
            <person name="Selbmann L."/>
        </authorList>
    </citation>
    <scope>NUCLEOTIDE SEQUENCE [LARGE SCALE GENOMIC DNA]</scope>
    <source>
        <strain evidence="3 4">CCFEE 5910</strain>
    </source>
</reference>
<keyword evidence="4" id="KW-1185">Reference proteome</keyword>
<evidence type="ECO:0000256" key="1">
    <source>
        <dbReference type="ARBA" id="ARBA00022737"/>
    </source>
</evidence>
<dbReference type="InterPro" id="IPR027417">
    <property type="entry name" value="P-loop_NTPase"/>
</dbReference>
<evidence type="ECO:0000313" key="4">
    <source>
        <dbReference type="Proteomes" id="UP001309876"/>
    </source>
</evidence>
<comment type="caution">
    <text evidence="3">The sequence shown here is derived from an EMBL/GenBank/DDBJ whole genome shotgun (WGS) entry which is preliminary data.</text>
</comment>
<dbReference type="Proteomes" id="UP001309876">
    <property type="component" value="Unassembled WGS sequence"/>
</dbReference>
<dbReference type="SUPFAM" id="SSF52540">
    <property type="entry name" value="P-loop containing nucleoside triphosphate hydrolases"/>
    <property type="match status" value="1"/>
</dbReference>
<accession>A0AAN7STL0</accession>
<dbReference type="EMBL" id="JAVRRJ010000010">
    <property type="protein sequence ID" value="KAK5081190.1"/>
    <property type="molecule type" value="Genomic_DNA"/>
</dbReference>
<dbReference type="PANTHER" id="PTHR10039:SF5">
    <property type="entry name" value="NACHT DOMAIN-CONTAINING PROTEIN"/>
    <property type="match status" value="1"/>
</dbReference>
<protein>
    <recommendedName>
        <fullName evidence="2">Nephrocystin 3-like N-terminal domain-containing protein</fullName>
    </recommendedName>
</protein>
<dbReference type="AlphaFoldDB" id="A0AAN7STL0"/>
<name>A0AAN7STL0_9EURO</name>
<sequence>MSSYQESTIRRSDDKSNSYSDIYVYGNACPILGNVASSGNNRLRPGGDVNWNATLRALYFDSMNTRKAQIDARATSPEYVQWVYRTEFSVWLCGDESFFWITGRAGSGKSTLMKHVADSRKTKQLLQQTGDQWAVVHFFFDFRAGAAIGNSLEGMLRSMLYQLLKQCSDFIGDQLSPGGLLSLDLPSCLDYICELTDKASCRICSFIDGMDEFEGSGAGLVETIHKLEDRAGFKICLASRPYDIFINSFSKYASLSVQDYNDESIRLYTQAQFQSNRLGARTGLPKALSEKIRGKAQGVFLWARLAVDELLQDLLRGKSIAALEAQLDQMPKEVEEMYQRVLDQIPQIMMQEAAIILYLLMCSNAQQIPVRELYIAVDAFSRRQVTTEEFQILPIDLDDESELENRIFSILGDFVDLSAGDETLIDDLKQDHNEVNLELIPFVAIEKEQLVIRRGEVCVASLTHETLKSYLTENPWLEDQVPTFLATPEPSNLWVNIYLDEMEHALFNRFDNNNNKDNDGDMLSVQSFATRMCHLATYSNDESVDDLADDLLDLLSCWSPWTPLLLLSVQNLLSEARNFAFLDTVVLRRLGAMMETNLMQFHQAICYHRSYIDAKRRKTQTHLFPYENRCAYSLEMQLHGYVDRIGWDGVVSISHGMPQVLLHNDLFDERRTGNELRIQATFDQVWKKYLYNSSDRNYFPLLQRLLSSGALFGGSHICLFFRLGKNVEQSFFNMIISSHASARLLCHADDCGTEEHKRLGTTFLQHWVPFDDRSQQNDILASALRFLLSHGEKTEDRLEGEPLLNSILACDEEWRIGNRVQKFMIALEAGADPRQSGKDGNALQAVHNLFATLNKPHGTKASRVRTNFWALKVELSKAERMVQTYLAPESLARSQHGPDGHCASAHTILS</sequence>
<evidence type="ECO:0000259" key="2">
    <source>
        <dbReference type="Pfam" id="PF24883"/>
    </source>
</evidence>
<dbReference type="Pfam" id="PF24883">
    <property type="entry name" value="NPHP3_N"/>
    <property type="match status" value="1"/>
</dbReference>
<evidence type="ECO:0000313" key="3">
    <source>
        <dbReference type="EMBL" id="KAK5081190.1"/>
    </source>
</evidence>
<proteinExistence type="predicted"/>
<organism evidence="3 4">
    <name type="scientific">Lithohypha guttulata</name>
    <dbReference type="NCBI Taxonomy" id="1690604"/>
    <lineage>
        <taxon>Eukaryota</taxon>
        <taxon>Fungi</taxon>
        <taxon>Dikarya</taxon>
        <taxon>Ascomycota</taxon>
        <taxon>Pezizomycotina</taxon>
        <taxon>Eurotiomycetes</taxon>
        <taxon>Chaetothyriomycetidae</taxon>
        <taxon>Chaetothyriales</taxon>
        <taxon>Trichomeriaceae</taxon>
        <taxon>Lithohypha</taxon>
    </lineage>
</organism>
<dbReference type="PANTHER" id="PTHR10039">
    <property type="entry name" value="AMELOGENIN"/>
    <property type="match status" value="1"/>
</dbReference>
<feature type="domain" description="Nephrocystin 3-like N-terminal" evidence="2">
    <location>
        <begin position="81"/>
        <end position="240"/>
    </location>
</feature>
<gene>
    <name evidence="3" type="ORF">LTR05_007984</name>
</gene>